<proteinExistence type="inferred from homology"/>
<keyword evidence="7" id="KW-1185">Reference proteome</keyword>
<evidence type="ECO:0000256" key="5">
    <source>
        <dbReference type="ARBA" id="ARBA00025730"/>
    </source>
</evidence>
<sequence length="100" mass="11238">MQSSINPDEVRELLSNLKKITPTIPDEITKYLLQSVGCDITDESSIRLVSIAAQRYITELISKSVDYQKQRQLSESAKEKSGKSSEALLLQDLQNALHDM</sequence>
<dbReference type="PANTHER" id="PTHR21242">
    <property type="entry name" value="TRANSCRIPTION INITIATION FACTOR TFIID SUBUNIT 10"/>
    <property type="match status" value="1"/>
</dbReference>
<dbReference type="GeneID" id="24923285"/>
<comment type="subcellular location">
    <subcellularLocation>
        <location evidence="1">Nucleus</location>
    </subcellularLocation>
</comment>
<dbReference type="Proteomes" id="UP000008312">
    <property type="component" value="Unassembled WGS sequence"/>
</dbReference>
<dbReference type="OrthoDB" id="154356at2759"/>
<gene>
    <name evidence="6" type="ORF">GSBLH_T00007161001</name>
</gene>
<accession>D8M7M2</accession>
<dbReference type="CDD" id="cd07982">
    <property type="entry name" value="HFD_TAF10"/>
    <property type="match status" value="1"/>
</dbReference>
<dbReference type="InParanoid" id="D8M7M2"/>
<evidence type="ECO:0000256" key="1">
    <source>
        <dbReference type="ARBA" id="ARBA00004123"/>
    </source>
</evidence>
<dbReference type="GO" id="GO:0016251">
    <property type="term" value="F:RNA polymerase II general transcription initiation factor activity"/>
    <property type="evidence" value="ECO:0007669"/>
    <property type="project" value="TreeGrafter"/>
</dbReference>
<keyword evidence="4" id="KW-0539">Nucleus</keyword>
<comment type="similarity">
    <text evidence="5">Belongs to the TAF10 family.</text>
</comment>
<evidence type="ECO:0000256" key="2">
    <source>
        <dbReference type="ARBA" id="ARBA00023015"/>
    </source>
</evidence>
<reference evidence="6" key="1">
    <citation type="submission" date="2010-02" db="EMBL/GenBank/DDBJ databases">
        <title>Sequencing and annotation of the Blastocystis hominis genome.</title>
        <authorList>
            <person name="Wincker P."/>
        </authorList>
    </citation>
    <scope>NUCLEOTIDE SEQUENCE</scope>
    <source>
        <strain evidence="6">Singapore isolate B</strain>
    </source>
</reference>
<dbReference type="InterPro" id="IPR003923">
    <property type="entry name" value="TAF10"/>
</dbReference>
<evidence type="ECO:0000313" key="7">
    <source>
        <dbReference type="Proteomes" id="UP000008312"/>
    </source>
</evidence>
<dbReference type="GO" id="GO:0005669">
    <property type="term" value="C:transcription factor TFIID complex"/>
    <property type="evidence" value="ECO:0007669"/>
    <property type="project" value="TreeGrafter"/>
</dbReference>
<keyword evidence="2" id="KW-0805">Transcription regulation</keyword>
<evidence type="ECO:0000256" key="4">
    <source>
        <dbReference type="ARBA" id="ARBA00023242"/>
    </source>
</evidence>
<dbReference type="EMBL" id="FN668672">
    <property type="protein sequence ID" value="CBK24061.2"/>
    <property type="molecule type" value="Genomic_DNA"/>
</dbReference>
<evidence type="ECO:0000313" key="6">
    <source>
        <dbReference type="EMBL" id="CBK24061.2"/>
    </source>
</evidence>
<dbReference type="GO" id="GO:1990841">
    <property type="term" value="F:promoter-specific chromatin binding"/>
    <property type="evidence" value="ECO:0007669"/>
    <property type="project" value="TreeGrafter"/>
</dbReference>
<dbReference type="RefSeq" id="XP_012898109.1">
    <property type="nucleotide sequence ID" value="XM_013042655.1"/>
</dbReference>
<dbReference type="AlphaFoldDB" id="D8M7M2"/>
<name>D8M7M2_BLAHO</name>
<keyword evidence="3" id="KW-0804">Transcription</keyword>
<dbReference type="Pfam" id="PF03540">
    <property type="entry name" value="TAF10"/>
    <property type="match status" value="1"/>
</dbReference>
<evidence type="ECO:0000256" key="3">
    <source>
        <dbReference type="ARBA" id="ARBA00023163"/>
    </source>
</evidence>
<evidence type="ECO:0008006" key="8">
    <source>
        <dbReference type="Google" id="ProtNLM"/>
    </source>
</evidence>
<protein>
    <recommendedName>
        <fullName evidence="8">Transcription initiation factor TFIID subunit 10</fullName>
    </recommendedName>
</protein>
<dbReference type="GO" id="GO:0000124">
    <property type="term" value="C:SAGA complex"/>
    <property type="evidence" value="ECO:0007669"/>
    <property type="project" value="TreeGrafter"/>
</dbReference>
<dbReference type="GO" id="GO:0006367">
    <property type="term" value="P:transcription initiation at RNA polymerase II promoter"/>
    <property type="evidence" value="ECO:0007669"/>
    <property type="project" value="TreeGrafter"/>
</dbReference>
<dbReference type="PRINTS" id="PR01443">
    <property type="entry name" value="TFIID30KDSUB"/>
</dbReference>
<dbReference type="PANTHER" id="PTHR21242:SF0">
    <property type="entry name" value="TRANSCRIPTION INITIATION FACTOR TFIID SUBUNIT 10"/>
    <property type="match status" value="1"/>
</dbReference>
<organism evidence="6">
    <name type="scientific">Blastocystis hominis</name>
    <dbReference type="NCBI Taxonomy" id="12968"/>
    <lineage>
        <taxon>Eukaryota</taxon>
        <taxon>Sar</taxon>
        <taxon>Stramenopiles</taxon>
        <taxon>Bigyra</taxon>
        <taxon>Opalozoa</taxon>
        <taxon>Opalinata</taxon>
        <taxon>Blastocystidae</taxon>
        <taxon>Blastocystis</taxon>
    </lineage>
</organism>